<dbReference type="EMBL" id="JALHAT010000026">
    <property type="protein sequence ID" value="MCJ1961809.1"/>
    <property type="molecule type" value="Genomic_DNA"/>
</dbReference>
<evidence type="ECO:0000256" key="3">
    <source>
        <dbReference type="ARBA" id="ARBA00022448"/>
    </source>
</evidence>
<dbReference type="Gene3D" id="1.20.1600.10">
    <property type="entry name" value="Outer membrane efflux proteins (OEP)"/>
    <property type="match status" value="1"/>
</dbReference>
<comment type="similarity">
    <text evidence="2">Belongs to the outer membrane factor (OMF) (TC 1.B.17) family.</text>
</comment>
<dbReference type="Pfam" id="PF02321">
    <property type="entry name" value="OEP"/>
    <property type="match status" value="2"/>
</dbReference>
<dbReference type="RefSeq" id="WP_243801229.1">
    <property type="nucleotide sequence ID" value="NZ_JALHAT010000026.1"/>
</dbReference>
<evidence type="ECO:0000256" key="5">
    <source>
        <dbReference type="ARBA" id="ARBA00022692"/>
    </source>
</evidence>
<dbReference type="InterPro" id="IPR003423">
    <property type="entry name" value="OMP_efflux"/>
</dbReference>
<evidence type="ECO:0000256" key="1">
    <source>
        <dbReference type="ARBA" id="ARBA00004442"/>
    </source>
</evidence>
<dbReference type="SUPFAM" id="SSF56954">
    <property type="entry name" value="Outer membrane efflux proteins (OEP)"/>
    <property type="match status" value="1"/>
</dbReference>
<evidence type="ECO:0000256" key="6">
    <source>
        <dbReference type="ARBA" id="ARBA00023136"/>
    </source>
</evidence>
<reference evidence="9" key="1">
    <citation type="submission" date="2022-03" db="EMBL/GenBank/DDBJ databases">
        <title>Identification of a novel bacterium isolated from mangrove sediments.</title>
        <authorList>
            <person name="Pan X."/>
        </authorList>
    </citation>
    <scope>NUCLEOTIDE SEQUENCE</scope>
    <source>
        <strain evidence="9">B2637</strain>
    </source>
</reference>
<sequence>MLLRLPLRRVPALSLPCLLAVSLPLTAPQSRAETLAEALASAYAGNPQLQGNRDLVAASDELVVQARAAYGPSLSLSAQHTFTAARTRGTALPAEDQGFASSVELSLNQPLFTSGRLAAGIDAAEATRLSAREALRGQTQQLLLDVVSAYVGVRRDTQLYAIAVENYELLRGQNDVIAARYALRDSTRPDLEQTANRLELAAGRVIEARATVEASAARYRHLVGHYPQDLASPPPLPGLSTLETLYVTAERYNPNLTAATLTAEASRAQVRAARAQMRPQVSAFSALSRSPLSPYQNTVREEAVSAGVRLTLQLYSGGLQSSALRQAIAANLADQQFVEEARRTMRETLAANWSRLQAAEASLPRYRAAVQAGERAVDGVSRQETAGIRTLRDVLQVTNDLLNARTAAAQTEAEIYLRQAALLRDAGILSIAALTDRTPYDPDTRVPGIARYAGHPVRIVMEPIDRLLQPRAGREAPVVRENATRFEWSETLPNPLAPPALRDEEDMP</sequence>
<keyword evidence="6" id="KW-0472">Membrane</keyword>
<gene>
    <name evidence="9" type="ORF">MTR65_14030</name>
</gene>
<dbReference type="PANTHER" id="PTHR30026">
    <property type="entry name" value="OUTER MEMBRANE PROTEIN TOLC"/>
    <property type="match status" value="1"/>
</dbReference>
<evidence type="ECO:0000256" key="2">
    <source>
        <dbReference type="ARBA" id="ARBA00007613"/>
    </source>
</evidence>
<keyword evidence="10" id="KW-1185">Reference proteome</keyword>
<keyword evidence="4" id="KW-1134">Transmembrane beta strand</keyword>
<dbReference type="PANTHER" id="PTHR30026:SF20">
    <property type="entry name" value="OUTER MEMBRANE PROTEIN TOLC"/>
    <property type="match status" value="1"/>
</dbReference>
<organism evidence="9 10">
    <name type="scientific">Novosphingobium mangrovi</name>
    <name type="common">ex Hu et al. 2023</name>
    <dbReference type="NCBI Taxonomy" id="2930094"/>
    <lineage>
        <taxon>Bacteria</taxon>
        <taxon>Pseudomonadati</taxon>
        <taxon>Pseudomonadota</taxon>
        <taxon>Alphaproteobacteria</taxon>
        <taxon>Sphingomonadales</taxon>
        <taxon>Sphingomonadaceae</taxon>
        <taxon>Novosphingobium</taxon>
    </lineage>
</organism>
<evidence type="ECO:0000313" key="9">
    <source>
        <dbReference type="EMBL" id="MCJ1961809.1"/>
    </source>
</evidence>
<evidence type="ECO:0000313" key="10">
    <source>
        <dbReference type="Proteomes" id="UP001162802"/>
    </source>
</evidence>
<dbReference type="InterPro" id="IPR010130">
    <property type="entry name" value="T1SS_OMP_TolC"/>
</dbReference>
<evidence type="ECO:0000256" key="7">
    <source>
        <dbReference type="ARBA" id="ARBA00023237"/>
    </source>
</evidence>
<feature type="chain" id="PRO_5045483820" evidence="8">
    <location>
        <begin position="28"/>
        <end position="508"/>
    </location>
</feature>
<keyword evidence="7" id="KW-0998">Cell outer membrane</keyword>
<evidence type="ECO:0000256" key="4">
    <source>
        <dbReference type="ARBA" id="ARBA00022452"/>
    </source>
</evidence>
<dbReference type="NCBIfam" id="TIGR01844">
    <property type="entry name" value="type_I_sec_TolC"/>
    <property type="match status" value="1"/>
</dbReference>
<dbReference type="Proteomes" id="UP001162802">
    <property type="component" value="Unassembled WGS sequence"/>
</dbReference>
<evidence type="ECO:0000256" key="8">
    <source>
        <dbReference type="SAM" id="SignalP"/>
    </source>
</evidence>
<proteinExistence type="inferred from homology"/>
<dbReference type="InterPro" id="IPR051906">
    <property type="entry name" value="TolC-like"/>
</dbReference>
<feature type="signal peptide" evidence="8">
    <location>
        <begin position="1"/>
        <end position="27"/>
    </location>
</feature>
<protein>
    <submittedName>
        <fullName evidence="9">TolC family outer membrane protein</fullName>
    </submittedName>
</protein>
<keyword evidence="8" id="KW-0732">Signal</keyword>
<comment type="subcellular location">
    <subcellularLocation>
        <location evidence="1">Cell outer membrane</location>
    </subcellularLocation>
</comment>
<name>A0ABT0AF38_9SPHN</name>
<keyword evidence="5" id="KW-0812">Transmembrane</keyword>
<keyword evidence="3" id="KW-0813">Transport</keyword>
<comment type="caution">
    <text evidence="9">The sequence shown here is derived from an EMBL/GenBank/DDBJ whole genome shotgun (WGS) entry which is preliminary data.</text>
</comment>
<accession>A0ABT0AF38</accession>